<feature type="transmembrane region" description="Helical" evidence="7">
    <location>
        <begin position="12"/>
        <end position="36"/>
    </location>
</feature>
<proteinExistence type="inferred from homology"/>
<sequence length="224" mass="24316">MTAEELSFPIYLTLKVCGFSFVLFLLLGTSLAFWFARSRHSIVKAVEFLVTLPLVFPPIALGYLLLLVLGTQSPLGGFFSDVFGIKLIFSQTGIVLAAFIAGLPLFIRPVQSALKSVNLKEIEDAARLCGAPPLKYFFFITLPIIRNSIAAGLLLGLARASGEVGITMMLGGNISDRTNTLSLEIFNSVSRGDFETATFLCLLLAGFACFIYVALYLVQSKEVI</sequence>
<reference evidence="10" key="1">
    <citation type="submission" date="2017-05" db="EMBL/GenBank/DDBJ databases">
        <title>Improved OligoMM genomes.</title>
        <authorList>
            <person name="Garzetti D."/>
        </authorList>
    </citation>
    <scope>NUCLEOTIDE SEQUENCE [LARGE SCALE GENOMIC DNA]</scope>
    <source>
        <strain evidence="10">YL45</strain>
    </source>
</reference>
<evidence type="ECO:0000256" key="7">
    <source>
        <dbReference type="RuleBase" id="RU363032"/>
    </source>
</evidence>
<dbReference type="PANTHER" id="PTHR30183:SF3">
    <property type="entry name" value="MOLYBDENUM TRANSPORT SYSTEM PERMEASE PROTEIN MODB"/>
    <property type="match status" value="1"/>
</dbReference>
<organism evidence="9 10">
    <name type="scientific">Turicimonas muris</name>
    <dbReference type="NCBI Taxonomy" id="1796652"/>
    <lineage>
        <taxon>Bacteria</taxon>
        <taxon>Pseudomonadati</taxon>
        <taxon>Pseudomonadota</taxon>
        <taxon>Betaproteobacteria</taxon>
        <taxon>Burkholderiales</taxon>
        <taxon>Sutterellaceae</taxon>
        <taxon>Turicimonas</taxon>
    </lineage>
</organism>
<evidence type="ECO:0000256" key="4">
    <source>
        <dbReference type="ARBA" id="ARBA00022692"/>
    </source>
</evidence>
<keyword evidence="6 7" id="KW-0472">Membrane</keyword>
<dbReference type="Gene3D" id="1.10.3720.10">
    <property type="entry name" value="MetI-like"/>
    <property type="match status" value="1"/>
</dbReference>
<dbReference type="GO" id="GO:0005886">
    <property type="term" value="C:plasma membrane"/>
    <property type="evidence" value="ECO:0007669"/>
    <property type="project" value="UniProtKB-SubCell"/>
</dbReference>
<protein>
    <submittedName>
        <fullName evidence="9">Molybdenum ABC transporter permease</fullName>
    </submittedName>
</protein>
<dbReference type="GeneID" id="78362920"/>
<comment type="similarity">
    <text evidence="7">Belongs to the binding-protein-dependent transport system permease family.</text>
</comment>
<evidence type="ECO:0000313" key="10">
    <source>
        <dbReference type="Proteomes" id="UP000214610"/>
    </source>
</evidence>
<dbReference type="EMBL" id="NHMP01000001">
    <property type="protein sequence ID" value="OXE50743.1"/>
    <property type="molecule type" value="Genomic_DNA"/>
</dbReference>
<evidence type="ECO:0000256" key="3">
    <source>
        <dbReference type="ARBA" id="ARBA00022475"/>
    </source>
</evidence>
<dbReference type="CDD" id="cd06261">
    <property type="entry name" value="TM_PBP2"/>
    <property type="match status" value="1"/>
</dbReference>
<gene>
    <name evidence="9" type="ORF">ADH67_00080</name>
</gene>
<comment type="subcellular location">
    <subcellularLocation>
        <location evidence="1 7">Cell membrane</location>
        <topology evidence="1 7">Multi-pass membrane protein</topology>
    </subcellularLocation>
</comment>
<name>A0A227KQC2_9BURK</name>
<dbReference type="SUPFAM" id="SSF161098">
    <property type="entry name" value="MetI-like"/>
    <property type="match status" value="1"/>
</dbReference>
<dbReference type="AlphaFoldDB" id="A0A227KQC2"/>
<evidence type="ECO:0000313" key="9">
    <source>
        <dbReference type="EMBL" id="OXE50743.1"/>
    </source>
</evidence>
<dbReference type="PROSITE" id="PS50928">
    <property type="entry name" value="ABC_TM1"/>
    <property type="match status" value="1"/>
</dbReference>
<keyword evidence="3" id="KW-1003">Cell membrane</keyword>
<evidence type="ECO:0000256" key="5">
    <source>
        <dbReference type="ARBA" id="ARBA00022989"/>
    </source>
</evidence>
<accession>A0A227KQC2</accession>
<dbReference type="Pfam" id="PF00528">
    <property type="entry name" value="BPD_transp_1"/>
    <property type="match status" value="1"/>
</dbReference>
<evidence type="ECO:0000256" key="1">
    <source>
        <dbReference type="ARBA" id="ARBA00004651"/>
    </source>
</evidence>
<dbReference type="RefSeq" id="WP_066595492.1">
    <property type="nucleotide sequence ID" value="NZ_CAJTBZ010000064.1"/>
</dbReference>
<comment type="caution">
    <text evidence="9">The sequence shown here is derived from an EMBL/GenBank/DDBJ whole genome shotgun (WGS) entry which is preliminary data.</text>
</comment>
<evidence type="ECO:0000256" key="2">
    <source>
        <dbReference type="ARBA" id="ARBA00022448"/>
    </source>
</evidence>
<feature type="transmembrane region" description="Helical" evidence="7">
    <location>
        <begin position="88"/>
        <end position="107"/>
    </location>
</feature>
<feature type="domain" description="ABC transmembrane type-1" evidence="8">
    <location>
        <begin position="10"/>
        <end position="215"/>
    </location>
</feature>
<keyword evidence="10" id="KW-1185">Reference proteome</keyword>
<dbReference type="Proteomes" id="UP000214610">
    <property type="component" value="Unassembled WGS sequence"/>
</dbReference>
<dbReference type="InterPro" id="IPR000515">
    <property type="entry name" value="MetI-like"/>
</dbReference>
<keyword evidence="5 7" id="KW-1133">Transmembrane helix</keyword>
<feature type="transmembrane region" description="Helical" evidence="7">
    <location>
        <begin position="197"/>
        <end position="218"/>
    </location>
</feature>
<feature type="transmembrane region" description="Helical" evidence="7">
    <location>
        <begin position="48"/>
        <end position="68"/>
    </location>
</feature>
<dbReference type="InterPro" id="IPR035906">
    <property type="entry name" value="MetI-like_sf"/>
</dbReference>
<evidence type="ECO:0000259" key="8">
    <source>
        <dbReference type="PROSITE" id="PS50928"/>
    </source>
</evidence>
<dbReference type="PANTHER" id="PTHR30183">
    <property type="entry name" value="MOLYBDENUM TRANSPORT SYSTEM PERMEASE PROTEIN MODB"/>
    <property type="match status" value="1"/>
</dbReference>
<evidence type="ECO:0000256" key="6">
    <source>
        <dbReference type="ARBA" id="ARBA00023136"/>
    </source>
</evidence>
<feature type="transmembrane region" description="Helical" evidence="7">
    <location>
        <begin position="136"/>
        <end position="158"/>
    </location>
</feature>
<keyword evidence="2 7" id="KW-0813">Transport</keyword>
<dbReference type="GO" id="GO:0055085">
    <property type="term" value="P:transmembrane transport"/>
    <property type="evidence" value="ECO:0007669"/>
    <property type="project" value="InterPro"/>
</dbReference>
<keyword evidence="4 7" id="KW-0812">Transmembrane</keyword>